<proteinExistence type="predicted"/>
<dbReference type="KEGG" id="alus:STSP2_01714"/>
<sequence precursor="true">MKKSLTAVVLILAVSAGTVQAGTSFAGRVVSYDPSTASESGYTNPEAALGQIAVDTGWGATTPFNMPFTSDDFVTIGEGGHLTLELENYLLPGDGFELGVFSYQMFYQDGWPDGGTTDPVDLFRPTQMAVVEVSEGGSDWYALNGGDRIQMDMPAAAYSDAEATIESDFSKPFTVSLSDFDGLGSVQEVLDVFDGSAGGTWLDVSEAGLDRIGYVRFTVPYGDAFELEAVSIASGAIGAAVPEPLSILLLGTGACFLRRRSS</sequence>
<keyword evidence="3" id="KW-1185">Reference proteome</keyword>
<keyword evidence="1" id="KW-0732">Signal</keyword>
<evidence type="ECO:0000313" key="3">
    <source>
        <dbReference type="Proteomes" id="UP000189674"/>
    </source>
</evidence>
<evidence type="ECO:0000313" key="2">
    <source>
        <dbReference type="EMBL" id="AQT68547.1"/>
    </source>
</evidence>
<dbReference type="STRING" id="1936003.STSP2_01714"/>
<evidence type="ECO:0008006" key="4">
    <source>
        <dbReference type="Google" id="ProtNLM"/>
    </source>
</evidence>
<dbReference type="InterPro" id="IPR013424">
    <property type="entry name" value="Ice-binding_C"/>
</dbReference>
<dbReference type="EMBL" id="CP019791">
    <property type="protein sequence ID" value="AQT68547.1"/>
    <property type="molecule type" value="Genomic_DNA"/>
</dbReference>
<dbReference type="NCBIfam" id="TIGR02595">
    <property type="entry name" value="PEP_CTERM"/>
    <property type="match status" value="1"/>
</dbReference>
<gene>
    <name evidence="2" type="ORF">STSP2_01714</name>
</gene>
<feature type="chain" id="PRO_5012595031" description="PEP-CTERM protein-sorting domain-containing protein" evidence="1">
    <location>
        <begin position="22"/>
        <end position="262"/>
    </location>
</feature>
<feature type="signal peptide" evidence="1">
    <location>
        <begin position="1"/>
        <end position="21"/>
    </location>
</feature>
<dbReference type="OrthoDB" id="272246at2"/>
<reference evidence="3" key="1">
    <citation type="submission" date="2017-02" db="EMBL/GenBank/DDBJ databases">
        <title>Comparative genomics and description of representatives of a novel lineage of planctomycetes thriving in anoxic sediments.</title>
        <authorList>
            <person name="Spring S."/>
            <person name="Bunk B."/>
            <person name="Sproer C."/>
        </authorList>
    </citation>
    <scope>NUCLEOTIDE SEQUENCE [LARGE SCALE GENOMIC DNA]</scope>
    <source>
        <strain evidence="3">ST-NAGAB-D1</strain>
    </source>
</reference>
<accession>A0A1U9NL70</accession>
<dbReference type="Proteomes" id="UP000189674">
    <property type="component" value="Chromosome"/>
</dbReference>
<name>A0A1U9NL70_9BACT</name>
<protein>
    <recommendedName>
        <fullName evidence="4">PEP-CTERM protein-sorting domain-containing protein</fullName>
    </recommendedName>
</protein>
<organism evidence="2 3">
    <name type="scientific">Anaerohalosphaera lusitana</name>
    <dbReference type="NCBI Taxonomy" id="1936003"/>
    <lineage>
        <taxon>Bacteria</taxon>
        <taxon>Pseudomonadati</taxon>
        <taxon>Planctomycetota</taxon>
        <taxon>Phycisphaerae</taxon>
        <taxon>Sedimentisphaerales</taxon>
        <taxon>Anaerohalosphaeraceae</taxon>
        <taxon>Anaerohalosphaera</taxon>
    </lineage>
</organism>
<evidence type="ECO:0000256" key="1">
    <source>
        <dbReference type="SAM" id="SignalP"/>
    </source>
</evidence>
<dbReference type="AlphaFoldDB" id="A0A1U9NL70"/>
<dbReference type="RefSeq" id="WP_146661634.1">
    <property type="nucleotide sequence ID" value="NZ_CP019791.1"/>
</dbReference>